<dbReference type="AlphaFoldDB" id="A0A699YES8"/>
<feature type="region of interest" description="Disordered" evidence="1">
    <location>
        <begin position="265"/>
        <end position="293"/>
    </location>
</feature>
<dbReference type="SUPFAM" id="SSF53474">
    <property type="entry name" value="alpha/beta-Hydrolases"/>
    <property type="match status" value="1"/>
</dbReference>
<proteinExistence type="predicted"/>
<protein>
    <submittedName>
        <fullName evidence="3">Pimeloyl-ACP methyl ester carboxylesterase</fullName>
    </submittedName>
</protein>
<reference evidence="3 4" key="1">
    <citation type="submission" date="2020-02" db="EMBL/GenBank/DDBJ databases">
        <title>Draft genome sequence of Haematococcus lacustris strain NIES-144.</title>
        <authorList>
            <person name="Morimoto D."/>
            <person name="Nakagawa S."/>
            <person name="Yoshida T."/>
            <person name="Sawayama S."/>
        </authorList>
    </citation>
    <scope>NUCLEOTIDE SEQUENCE [LARGE SCALE GENOMIC DNA]</scope>
    <source>
        <strain evidence="3 4">NIES-144</strain>
    </source>
</reference>
<dbReference type="InterPro" id="IPR029058">
    <property type="entry name" value="AB_hydrolase_fold"/>
</dbReference>
<organism evidence="3 4">
    <name type="scientific">Haematococcus lacustris</name>
    <name type="common">Green alga</name>
    <name type="synonym">Haematococcus pluvialis</name>
    <dbReference type="NCBI Taxonomy" id="44745"/>
    <lineage>
        <taxon>Eukaryota</taxon>
        <taxon>Viridiplantae</taxon>
        <taxon>Chlorophyta</taxon>
        <taxon>core chlorophytes</taxon>
        <taxon>Chlorophyceae</taxon>
        <taxon>CS clade</taxon>
        <taxon>Chlamydomonadales</taxon>
        <taxon>Haematococcaceae</taxon>
        <taxon>Haematococcus</taxon>
    </lineage>
</organism>
<feature type="compositionally biased region" description="Low complexity" evidence="1">
    <location>
        <begin position="272"/>
        <end position="283"/>
    </location>
</feature>
<dbReference type="Pfam" id="PF12697">
    <property type="entry name" value="Abhydrolase_6"/>
    <property type="match status" value="1"/>
</dbReference>
<dbReference type="Proteomes" id="UP000485058">
    <property type="component" value="Unassembled WGS sequence"/>
</dbReference>
<evidence type="ECO:0000313" key="4">
    <source>
        <dbReference type="Proteomes" id="UP000485058"/>
    </source>
</evidence>
<comment type="caution">
    <text evidence="3">The sequence shown here is derived from an EMBL/GenBank/DDBJ whole genome shotgun (WGS) entry which is preliminary data.</text>
</comment>
<evidence type="ECO:0000259" key="2">
    <source>
        <dbReference type="Pfam" id="PF12697"/>
    </source>
</evidence>
<evidence type="ECO:0000313" key="3">
    <source>
        <dbReference type="EMBL" id="GFH08577.1"/>
    </source>
</evidence>
<evidence type="ECO:0000256" key="1">
    <source>
        <dbReference type="SAM" id="MobiDB-lite"/>
    </source>
</evidence>
<dbReference type="Gene3D" id="3.40.50.1820">
    <property type="entry name" value="alpha/beta hydrolase"/>
    <property type="match status" value="1"/>
</dbReference>
<accession>A0A699YES8</accession>
<dbReference type="GO" id="GO:0046464">
    <property type="term" value="P:acylglycerol catabolic process"/>
    <property type="evidence" value="ECO:0007669"/>
    <property type="project" value="TreeGrafter"/>
</dbReference>
<sequence>MQQSRDQSISVILDFEPLVEQLLQDKTLRARLLLVDMLGYGDSDKGVGEARFSISQQANVVQAVWARFNVKRTHLVVHDFAVSVAQELLSKQPKGRLPIPIHKQRLMADMTGWLTARSLTQSAFEQVVGGVFSREHPPPRQWLTDIHQALQHRGGAQIHHKLVRFIKDRHRYKHIWQGALELAMRFDSSRMMFFWGAQDPMSGAHVAEELKRRFGRYNVKISVHADLGHWPHIEDPARVAQALTAFIAEPWTPVWPVVAESGSATSPTMEKGSSVSVHNGSVHYPEGKSGHRRQSMALERNSKIPGSALDRTSGIPRTVQRSNSVTDENTFVQKPCPSPSASTTMLNAVNAAAKLEVEAVPAIV</sequence>
<dbReference type="InterPro" id="IPR050266">
    <property type="entry name" value="AB_hydrolase_sf"/>
</dbReference>
<dbReference type="EMBL" id="BLLF01000169">
    <property type="protein sequence ID" value="GFH08577.1"/>
    <property type="molecule type" value="Genomic_DNA"/>
</dbReference>
<dbReference type="PANTHER" id="PTHR43798">
    <property type="entry name" value="MONOACYLGLYCEROL LIPASE"/>
    <property type="match status" value="1"/>
</dbReference>
<feature type="domain" description="AB hydrolase-1" evidence="2">
    <location>
        <begin position="26"/>
        <end position="242"/>
    </location>
</feature>
<keyword evidence="4" id="KW-1185">Reference proteome</keyword>
<dbReference type="InterPro" id="IPR000073">
    <property type="entry name" value="AB_hydrolase_1"/>
</dbReference>
<gene>
    <name evidence="3" type="ORF">HaLaN_03560</name>
</gene>
<dbReference type="GO" id="GO:0047372">
    <property type="term" value="F:monoacylglycerol lipase activity"/>
    <property type="evidence" value="ECO:0007669"/>
    <property type="project" value="TreeGrafter"/>
</dbReference>
<dbReference type="GO" id="GO:0016020">
    <property type="term" value="C:membrane"/>
    <property type="evidence" value="ECO:0007669"/>
    <property type="project" value="TreeGrafter"/>
</dbReference>
<dbReference type="PANTHER" id="PTHR43798:SF33">
    <property type="entry name" value="HYDROLASE, PUTATIVE (AFU_ORTHOLOGUE AFUA_2G14860)-RELATED"/>
    <property type="match status" value="1"/>
</dbReference>
<name>A0A699YES8_HAELA</name>